<gene>
    <name evidence="2" type="ORF">BA011_07610</name>
</gene>
<accession>A0A1B1C757</accession>
<reference evidence="2 3" key="1">
    <citation type="submission" date="2016-06" db="EMBL/GenBank/DDBJ databases">
        <title>Microsymbionts genomes from the relict species Vavilovia formosa.</title>
        <authorList>
            <person name="Chirak E."/>
            <person name="Kimeklis A."/>
            <person name="Andronov E."/>
        </authorList>
    </citation>
    <scope>NUCLEOTIDE SEQUENCE [LARGE SCALE GENOMIC DNA]</scope>
    <source>
        <strain evidence="2 3">Vaf10</strain>
    </source>
</reference>
<keyword evidence="1" id="KW-0472">Membrane</keyword>
<protein>
    <submittedName>
        <fullName evidence="2">Uncharacterized protein</fullName>
    </submittedName>
</protein>
<evidence type="ECO:0000256" key="1">
    <source>
        <dbReference type="SAM" id="Phobius"/>
    </source>
</evidence>
<sequence>MASATTFFTSDSLASVATASLIIIVVTNTVRRVLGVQSVWVPAAVSLIVAFAGAVNAGILHGIWDGVLAVFNGCLLFCTATGAQETVVSNPIAKDTDRPSLQSAKRVRWFSSWLRKNEGRSRYKA</sequence>
<keyword evidence="1" id="KW-0812">Transmembrane</keyword>
<dbReference type="EMBL" id="CP016286">
    <property type="protein sequence ID" value="ANP85613.1"/>
    <property type="molecule type" value="Genomic_DNA"/>
</dbReference>
<evidence type="ECO:0000313" key="2">
    <source>
        <dbReference type="EMBL" id="ANP85613.1"/>
    </source>
</evidence>
<organism evidence="2 3">
    <name type="scientific">Rhizobium leguminosarum</name>
    <dbReference type="NCBI Taxonomy" id="384"/>
    <lineage>
        <taxon>Bacteria</taxon>
        <taxon>Pseudomonadati</taxon>
        <taxon>Pseudomonadota</taxon>
        <taxon>Alphaproteobacteria</taxon>
        <taxon>Hyphomicrobiales</taxon>
        <taxon>Rhizobiaceae</taxon>
        <taxon>Rhizobium/Agrobacterium group</taxon>
        <taxon>Rhizobium</taxon>
    </lineage>
</organism>
<keyword evidence="1" id="KW-1133">Transmembrane helix</keyword>
<evidence type="ECO:0000313" key="3">
    <source>
        <dbReference type="Proteomes" id="UP000092691"/>
    </source>
</evidence>
<feature type="transmembrane region" description="Helical" evidence="1">
    <location>
        <begin position="39"/>
        <end position="64"/>
    </location>
</feature>
<feature type="transmembrane region" description="Helical" evidence="1">
    <location>
        <begin position="12"/>
        <end position="30"/>
    </location>
</feature>
<dbReference type="AlphaFoldDB" id="A0A1B1C757"/>
<dbReference type="Proteomes" id="UP000092691">
    <property type="component" value="Chromosome"/>
</dbReference>
<proteinExistence type="predicted"/>
<name>A0A1B1C757_RHILE</name>